<reference evidence="2" key="2">
    <citation type="submission" date="2021-01" db="EMBL/GenBank/DDBJ databases">
        <authorList>
            <person name="Mieszkin S."/>
            <person name="Pouder E."/>
            <person name="Alain K."/>
        </authorList>
    </citation>
    <scope>NUCLEOTIDE SEQUENCE</scope>
    <source>
        <strain evidence="2">HW T2.11</strain>
    </source>
</reference>
<proteinExistence type="predicted"/>
<evidence type="ECO:0000313" key="3">
    <source>
        <dbReference type="Proteomes" id="UP000708298"/>
    </source>
</evidence>
<dbReference type="InterPro" id="IPR043502">
    <property type="entry name" value="DNA/RNA_pol_sf"/>
</dbReference>
<dbReference type="Proteomes" id="UP000708298">
    <property type="component" value="Unassembled WGS sequence"/>
</dbReference>
<dbReference type="EMBL" id="JAESVB010000073">
    <property type="protein sequence ID" value="MCB8878585.1"/>
    <property type="molecule type" value="Genomic_DNA"/>
</dbReference>
<accession>A0A963YYH3</accession>
<name>A0A963YYH3_9PROT</name>
<sequence length="88" mass="9413">SVSLPTFSTDRVRRQAGDAAPPAETPLILVGRDGRRRVVLAADLAAQRAGSRIGMAASKAQALVRDLARGERLSTARSRQTYDDGRLP</sequence>
<evidence type="ECO:0008006" key="4">
    <source>
        <dbReference type="Google" id="ProtNLM"/>
    </source>
</evidence>
<organism evidence="2 3">
    <name type="scientific">Acidisoma silvae</name>
    <dbReference type="NCBI Taxonomy" id="2802396"/>
    <lineage>
        <taxon>Bacteria</taxon>
        <taxon>Pseudomonadati</taxon>
        <taxon>Pseudomonadota</taxon>
        <taxon>Alphaproteobacteria</taxon>
        <taxon>Acetobacterales</taxon>
        <taxon>Acidocellaceae</taxon>
        <taxon>Acidisoma</taxon>
    </lineage>
</organism>
<gene>
    <name evidence="2" type="ORF">ASILVAE211_25675</name>
</gene>
<evidence type="ECO:0000256" key="1">
    <source>
        <dbReference type="SAM" id="MobiDB-lite"/>
    </source>
</evidence>
<comment type="caution">
    <text evidence="2">The sequence shown here is derived from an EMBL/GenBank/DDBJ whole genome shotgun (WGS) entry which is preliminary data.</text>
</comment>
<feature type="non-terminal residue" evidence="2">
    <location>
        <position position="1"/>
    </location>
</feature>
<feature type="region of interest" description="Disordered" evidence="1">
    <location>
        <begin position="1"/>
        <end position="25"/>
    </location>
</feature>
<dbReference type="AlphaFoldDB" id="A0A963YYH3"/>
<dbReference type="SUPFAM" id="SSF56672">
    <property type="entry name" value="DNA/RNA polymerases"/>
    <property type="match status" value="1"/>
</dbReference>
<reference evidence="2" key="1">
    <citation type="journal article" date="2021" name="Microorganisms">
        <title>Acidisoma silvae sp. nov. and Acidisomacellulosilytica sp. nov., Two Acidophilic Bacteria Isolated from Decaying Wood, Hydrolyzing Cellulose and Producing Poly-3-hydroxybutyrate.</title>
        <authorList>
            <person name="Mieszkin S."/>
            <person name="Pouder E."/>
            <person name="Uroz S."/>
            <person name="Simon-Colin C."/>
            <person name="Alain K."/>
        </authorList>
    </citation>
    <scope>NUCLEOTIDE SEQUENCE</scope>
    <source>
        <strain evidence="2">HW T2.11</strain>
    </source>
</reference>
<evidence type="ECO:0000313" key="2">
    <source>
        <dbReference type="EMBL" id="MCB8878585.1"/>
    </source>
</evidence>
<keyword evidence="3" id="KW-1185">Reference proteome</keyword>
<protein>
    <recommendedName>
        <fullName evidence="4">DNA polymerase Y family protein</fullName>
    </recommendedName>
</protein>